<dbReference type="AlphaFoldDB" id="A0A9N7LQI8"/>
<feature type="chain" id="PRO_5040375164" description="SCP domain-containing protein" evidence="2">
    <location>
        <begin position="28"/>
        <end position="272"/>
    </location>
</feature>
<name>A0A9N7LQI8_9MYCO</name>
<dbReference type="CDD" id="cd05379">
    <property type="entry name" value="CAP_bacterial"/>
    <property type="match status" value="1"/>
</dbReference>
<accession>A0A9N7LQI8</accession>
<dbReference type="PANTHER" id="PTHR31157:SF1">
    <property type="entry name" value="SCP DOMAIN-CONTAINING PROTEIN"/>
    <property type="match status" value="1"/>
</dbReference>
<evidence type="ECO:0008006" key="5">
    <source>
        <dbReference type="Google" id="ProtNLM"/>
    </source>
</evidence>
<evidence type="ECO:0000313" key="3">
    <source>
        <dbReference type="EMBL" id="BDN82706.1"/>
    </source>
</evidence>
<protein>
    <recommendedName>
        <fullName evidence="5">SCP domain-containing protein</fullName>
    </recommendedName>
</protein>
<evidence type="ECO:0000256" key="2">
    <source>
        <dbReference type="SAM" id="SignalP"/>
    </source>
</evidence>
<feature type="signal peptide" evidence="2">
    <location>
        <begin position="1"/>
        <end position="27"/>
    </location>
</feature>
<dbReference type="PANTHER" id="PTHR31157">
    <property type="entry name" value="SCP DOMAIN-CONTAINING PROTEIN"/>
    <property type="match status" value="1"/>
</dbReference>
<feature type="compositionally biased region" description="Low complexity" evidence="1">
    <location>
        <begin position="251"/>
        <end position="264"/>
    </location>
</feature>
<evidence type="ECO:0000313" key="4">
    <source>
        <dbReference type="Proteomes" id="UP001058626"/>
    </source>
</evidence>
<dbReference type="Gene3D" id="3.40.33.10">
    <property type="entry name" value="CAP"/>
    <property type="match status" value="1"/>
</dbReference>
<proteinExistence type="predicted"/>
<sequence length="272" mass="28806">MRHRYLILSASVAMVSGAALGMPAARADNKRLNDGVVANVYTVQHQAGCTNDVRINPQLQLAAQWHTLDVLNNRDLGGGIGSDGSAPSDRASAAGFHGQVAETVAINPALAISGVELLNQWYYNPAYFAIMSDCANTEIGVWSENSPDRTVVVAMYGQLDRPVATPPVTAPIEPPPPVALPENVPIDPSPDYDASDEIEYGINWLPWILRGVYPPPPCHPNRLGVQHLQKLTRTSAHGCRTGANVGSRVTPPVAGSSPPSSAAARLARGKGD</sequence>
<dbReference type="InterPro" id="IPR035940">
    <property type="entry name" value="CAP_sf"/>
</dbReference>
<reference evidence="3" key="1">
    <citation type="submission" date="2022-06" db="EMBL/GenBank/DDBJ databases">
        <title>Complete genome sequence of Mycobacterium pseudoshottsii NJB1907-Z4.</title>
        <authorList>
            <person name="Komine T."/>
            <person name="Fukano H."/>
            <person name="Wada S."/>
        </authorList>
    </citation>
    <scope>NUCLEOTIDE SEQUENCE</scope>
    <source>
        <strain evidence="3">NJB1907-Z4</strain>
    </source>
</reference>
<organism evidence="3 4">
    <name type="scientific">Mycobacterium pseudoshottsii</name>
    <dbReference type="NCBI Taxonomy" id="265949"/>
    <lineage>
        <taxon>Bacteria</taxon>
        <taxon>Bacillati</taxon>
        <taxon>Actinomycetota</taxon>
        <taxon>Actinomycetes</taxon>
        <taxon>Mycobacteriales</taxon>
        <taxon>Mycobacteriaceae</taxon>
        <taxon>Mycobacterium</taxon>
        <taxon>Mycobacterium ulcerans group</taxon>
    </lineage>
</organism>
<dbReference type="Proteomes" id="UP001058626">
    <property type="component" value="Chromosome"/>
</dbReference>
<evidence type="ECO:0000256" key="1">
    <source>
        <dbReference type="SAM" id="MobiDB-lite"/>
    </source>
</evidence>
<keyword evidence="4" id="KW-1185">Reference proteome</keyword>
<keyword evidence="2" id="KW-0732">Signal</keyword>
<dbReference type="EMBL" id="AP026367">
    <property type="protein sequence ID" value="BDN82706.1"/>
    <property type="molecule type" value="Genomic_DNA"/>
</dbReference>
<gene>
    <name evidence="3" type="ORF">NJB1907Z4_C29210</name>
</gene>
<feature type="region of interest" description="Disordered" evidence="1">
    <location>
        <begin position="239"/>
        <end position="272"/>
    </location>
</feature>